<dbReference type="Gene3D" id="6.10.250.3260">
    <property type="match status" value="1"/>
</dbReference>
<keyword evidence="6" id="KW-1185">Reference proteome</keyword>
<dbReference type="EMBL" id="JWZT01000570">
    <property type="protein sequence ID" value="KII74005.1"/>
    <property type="molecule type" value="Genomic_DNA"/>
</dbReference>
<evidence type="ECO:0000313" key="5">
    <source>
        <dbReference type="EMBL" id="KII74005.1"/>
    </source>
</evidence>
<dbReference type="InterPro" id="IPR008991">
    <property type="entry name" value="Translation_prot_SH3-like_sf"/>
</dbReference>
<dbReference type="InterPro" id="IPR018259">
    <property type="entry name" value="Ribosomal_eL21_CS"/>
</dbReference>
<dbReference type="FunFam" id="2.30.30.70:FF:000001">
    <property type="entry name" value="60S ribosomal protein L21"/>
    <property type="match status" value="1"/>
</dbReference>
<comment type="similarity">
    <text evidence="1">Belongs to the eukaryotic ribosomal protein eL21 family.</text>
</comment>
<dbReference type="Proteomes" id="UP000031668">
    <property type="component" value="Unassembled WGS sequence"/>
</dbReference>
<dbReference type="OMA" id="RGTRYML"/>
<reference evidence="5 6" key="1">
    <citation type="journal article" date="2014" name="Genome Biol. Evol.">
        <title>The genome of the myxosporean Thelohanellus kitauei shows adaptations to nutrient acquisition within its fish host.</title>
        <authorList>
            <person name="Yang Y."/>
            <person name="Xiong J."/>
            <person name="Zhou Z."/>
            <person name="Huo F."/>
            <person name="Miao W."/>
            <person name="Ran C."/>
            <person name="Liu Y."/>
            <person name="Zhang J."/>
            <person name="Feng J."/>
            <person name="Wang M."/>
            <person name="Wang M."/>
            <person name="Wang L."/>
            <person name="Yao B."/>
        </authorList>
    </citation>
    <scope>NUCLEOTIDE SEQUENCE [LARGE SCALE GENOMIC DNA]</scope>
    <source>
        <strain evidence="5">Wuqing</strain>
    </source>
</reference>
<organism evidence="5 6">
    <name type="scientific">Thelohanellus kitauei</name>
    <name type="common">Myxosporean</name>
    <dbReference type="NCBI Taxonomy" id="669202"/>
    <lineage>
        <taxon>Eukaryota</taxon>
        <taxon>Metazoa</taxon>
        <taxon>Cnidaria</taxon>
        <taxon>Myxozoa</taxon>
        <taxon>Myxosporea</taxon>
        <taxon>Bivalvulida</taxon>
        <taxon>Platysporina</taxon>
        <taxon>Myxobolidae</taxon>
        <taxon>Thelohanellus</taxon>
    </lineage>
</organism>
<proteinExistence type="inferred from homology"/>
<dbReference type="GO" id="GO:0003735">
    <property type="term" value="F:structural constituent of ribosome"/>
    <property type="evidence" value="ECO:0007669"/>
    <property type="project" value="InterPro"/>
</dbReference>
<protein>
    <recommendedName>
        <fullName evidence="4">60S ribosomal protein L21</fullName>
    </recommendedName>
</protein>
<accession>A0A0C2NCI5</accession>
<gene>
    <name evidence="5" type="ORF">RF11_04148</name>
</gene>
<dbReference type="InterPro" id="IPR036948">
    <property type="entry name" value="Ribosomal_eL21_sf"/>
</dbReference>
<dbReference type="PROSITE" id="PS01171">
    <property type="entry name" value="RIBOSOMAL_L21E"/>
    <property type="match status" value="1"/>
</dbReference>
<sequence>MTNSKGYRRNTRHVFSRPHKKHGVEHLSTYMYVYKRGQFVDLKGHGAFHKGMPHKYFHGKTGRIFDITKRAVGVVVNKRVKGRIMQKKMHVRIEHVKPSQCNKDHLLRIEKRKELMRTAKKGVKLPSVKRVPEGPKGAHFVKYNTDQIVELRPLRFTQMF</sequence>
<dbReference type="OrthoDB" id="5954391at2759"/>
<evidence type="ECO:0000256" key="3">
    <source>
        <dbReference type="ARBA" id="ARBA00023274"/>
    </source>
</evidence>
<dbReference type="AlphaFoldDB" id="A0A0C2NCI5"/>
<dbReference type="GO" id="GO:0006412">
    <property type="term" value="P:translation"/>
    <property type="evidence" value="ECO:0007669"/>
    <property type="project" value="InterPro"/>
</dbReference>
<keyword evidence="2 5" id="KW-0689">Ribosomal protein</keyword>
<evidence type="ECO:0000313" key="6">
    <source>
        <dbReference type="Proteomes" id="UP000031668"/>
    </source>
</evidence>
<evidence type="ECO:0000256" key="4">
    <source>
        <dbReference type="ARBA" id="ARBA00035327"/>
    </source>
</evidence>
<dbReference type="GO" id="GO:0005840">
    <property type="term" value="C:ribosome"/>
    <property type="evidence" value="ECO:0007669"/>
    <property type="project" value="UniProtKB-KW"/>
</dbReference>
<comment type="caution">
    <text evidence="5">The sequence shown here is derived from an EMBL/GenBank/DDBJ whole genome shotgun (WGS) entry which is preliminary data.</text>
</comment>
<evidence type="ECO:0000256" key="2">
    <source>
        <dbReference type="ARBA" id="ARBA00022980"/>
    </source>
</evidence>
<dbReference type="InterPro" id="IPR001147">
    <property type="entry name" value="Ribosomal_eL21"/>
</dbReference>
<name>A0A0C2NCI5_THEKT</name>
<evidence type="ECO:0000256" key="1">
    <source>
        <dbReference type="ARBA" id="ARBA00008427"/>
    </source>
</evidence>
<dbReference type="SUPFAM" id="SSF50104">
    <property type="entry name" value="Translation proteins SH3-like domain"/>
    <property type="match status" value="1"/>
</dbReference>
<dbReference type="Pfam" id="PF01157">
    <property type="entry name" value="Ribosomal_L21e"/>
    <property type="match status" value="1"/>
</dbReference>
<dbReference type="PANTHER" id="PTHR20981">
    <property type="entry name" value="60S RIBOSOMAL PROTEIN L21"/>
    <property type="match status" value="1"/>
</dbReference>
<keyword evidence="3" id="KW-0687">Ribonucleoprotein</keyword>
<dbReference type="Gene3D" id="2.30.30.70">
    <property type="entry name" value="Ribosomal protein L21"/>
    <property type="match status" value="1"/>
</dbReference>
<dbReference type="GO" id="GO:1990904">
    <property type="term" value="C:ribonucleoprotein complex"/>
    <property type="evidence" value="ECO:0007669"/>
    <property type="project" value="UniProtKB-KW"/>
</dbReference>